<dbReference type="Gene3D" id="1.20.1250.20">
    <property type="entry name" value="MFS general substrate transporter like domains"/>
    <property type="match status" value="1"/>
</dbReference>
<feature type="transmembrane region" description="Helical" evidence="1">
    <location>
        <begin position="362"/>
        <end position="387"/>
    </location>
</feature>
<feature type="transmembrane region" description="Helical" evidence="1">
    <location>
        <begin position="82"/>
        <end position="104"/>
    </location>
</feature>
<feature type="transmembrane region" description="Helical" evidence="1">
    <location>
        <begin position="180"/>
        <end position="203"/>
    </location>
</feature>
<dbReference type="PANTHER" id="PTHR11328:SF24">
    <property type="entry name" value="MAJOR FACILITATOR SUPERFAMILY (MFS) PROFILE DOMAIN-CONTAINING PROTEIN"/>
    <property type="match status" value="1"/>
</dbReference>
<dbReference type="GO" id="GO:0015293">
    <property type="term" value="F:symporter activity"/>
    <property type="evidence" value="ECO:0007669"/>
    <property type="project" value="InterPro"/>
</dbReference>
<gene>
    <name evidence="2" type="primary">melB</name>
    <name evidence="2" type="ORF">NCTC8129_00614</name>
</gene>
<evidence type="ECO:0000313" key="2">
    <source>
        <dbReference type="EMBL" id="STP28483.1"/>
    </source>
</evidence>
<dbReference type="AlphaFoldDB" id="A0A377KHP9"/>
<dbReference type="PANTHER" id="PTHR11328">
    <property type="entry name" value="MAJOR FACILITATOR SUPERFAMILY DOMAIN-CONTAINING PROTEIN"/>
    <property type="match status" value="1"/>
</dbReference>
<dbReference type="InterPro" id="IPR039672">
    <property type="entry name" value="MFS_2"/>
</dbReference>
<organism evidence="2 3">
    <name type="scientific">Enterococcus durans</name>
    <dbReference type="NCBI Taxonomy" id="53345"/>
    <lineage>
        <taxon>Bacteria</taxon>
        <taxon>Bacillati</taxon>
        <taxon>Bacillota</taxon>
        <taxon>Bacilli</taxon>
        <taxon>Lactobacillales</taxon>
        <taxon>Enterococcaceae</taxon>
        <taxon>Enterococcus</taxon>
    </lineage>
</organism>
<evidence type="ECO:0000313" key="3">
    <source>
        <dbReference type="Proteomes" id="UP000254070"/>
    </source>
</evidence>
<keyword evidence="1" id="KW-0812">Transmembrane</keyword>
<dbReference type="NCBIfam" id="TIGR00792">
    <property type="entry name" value="gph"/>
    <property type="match status" value="1"/>
</dbReference>
<keyword evidence="1" id="KW-1133">Transmembrane helix</keyword>
<evidence type="ECO:0000256" key="1">
    <source>
        <dbReference type="SAM" id="Phobius"/>
    </source>
</evidence>
<dbReference type="GO" id="GO:0005886">
    <property type="term" value="C:plasma membrane"/>
    <property type="evidence" value="ECO:0007669"/>
    <property type="project" value="TreeGrafter"/>
</dbReference>
<keyword evidence="1" id="KW-0472">Membrane</keyword>
<name>A0A377KHP9_9ENTE</name>
<feature type="transmembrane region" description="Helical" evidence="1">
    <location>
        <begin position="268"/>
        <end position="287"/>
    </location>
</feature>
<dbReference type="InterPro" id="IPR036259">
    <property type="entry name" value="MFS_trans_sf"/>
</dbReference>
<reference evidence="2 3" key="1">
    <citation type="submission" date="2018-06" db="EMBL/GenBank/DDBJ databases">
        <authorList>
            <consortium name="Pathogen Informatics"/>
            <person name="Doyle S."/>
        </authorList>
    </citation>
    <scope>NUCLEOTIDE SEQUENCE [LARGE SCALE GENOMIC DNA]</scope>
    <source>
        <strain evidence="2 3">NCTC8129</strain>
    </source>
</reference>
<feature type="transmembrane region" description="Helical" evidence="1">
    <location>
        <begin position="323"/>
        <end position="341"/>
    </location>
</feature>
<dbReference type="EMBL" id="UGIF01000002">
    <property type="protein sequence ID" value="STP28483.1"/>
    <property type="molecule type" value="Genomic_DNA"/>
</dbReference>
<dbReference type="GO" id="GO:0008643">
    <property type="term" value="P:carbohydrate transport"/>
    <property type="evidence" value="ECO:0007669"/>
    <property type="project" value="InterPro"/>
</dbReference>
<accession>A0A377KHP9</accession>
<sequence length="446" mass="49022">MQRTKISRLEKVGFALTNLGNIPIMTLLNTYLLIFYTDVIGIAPATVSTLFLVSRLLDGISDPLIGFFIDRFPTTKFGKYRPILIIGTMICCINYLLVWFSPLLFTSHKIIAISLSYILLGVTFDLMDIPLNSLLPVLTNQENERNILSSIKGITYTVGPTLLNVIAPLLLSIYSDGISGYLVLITGAVIVVLFFTIIGTLALKERVNKEVVDSVKEKNYSFKEVRNILKIHPVAILFVSMLFITAASNIFNGSLLYYLNYMLKDPRLLSVASLVGLFGALGAGMIVPKVSRKLGKKNLYTCALVLLSIAMVCLISFHESKVIFLIAYVMVQIGLGLTNTLQYSLSADNVDLIRKELRIESAALMASFNSLIMKFAMAVGGAVPGLILTYTGYVANKEQIASASMGIILTTFIVPLILYLCTAAIFYLGYSPYLFARVSKKKSSLG</sequence>
<proteinExistence type="predicted"/>
<feature type="transmembrane region" description="Helical" evidence="1">
    <location>
        <begin position="110"/>
        <end position="132"/>
    </location>
</feature>
<dbReference type="RefSeq" id="WP_115234739.1">
    <property type="nucleotide sequence ID" value="NZ_UGIF01000002.1"/>
</dbReference>
<feature type="transmembrane region" description="Helical" evidence="1">
    <location>
        <begin position="299"/>
        <end position="317"/>
    </location>
</feature>
<protein>
    <submittedName>
        <fullName evidence="2">Sugar (Glycoside-Pentoside-Hexuronide) transporter</fullName>
    </submittedName>
</protein>
<dbReference type="Proteomes" id="UP000254070">
    <property type="component" value="Unassembled WGS sequence"/>
</dbReference>
<feature type="transmembrane region" description="Helical" evidence="1">
    <location>
        <begin position="12"/>
        <end position="34"/>
    </location>
</feature>
<dbReference type="SUPFAM" id="SSF103473">
    <property type="entry name" value="MFS general substrate transporter"/>
    <property type="match status" value="1"/>
</dbReference>
<dbReference type="InterPro" id="IPR001927">
    <property type="entry name" value="Na/Gal_symport"/>
</dbReference>
<dbReference type="Pfam" id="PF13347">
    <property type="entry name" value="MFS_2"/>
    <property type="match status" value="1"/>
</dbReference>
<dbReference type="GO" id="GO:0006814">
    <property type="term" value="P:sodium ion transport"/>
    <property type="evidence" value="ECO:0007669"/>
    <property type="project" value="InterPro"/>
</dbReference>
<feature type="transmembrane region" description="Helical" evidence="1">
    <location>
        <begin position="407"/>
        <end position="430"/>
    </location>
</feature>
<feature type="transmembrane region" description="Helical" evidence="1">
    <location>
        <begin position="228"/>
        <end position="248"/>
    </location>
</feature>